<reference evidence="1 2" key="1">
    <citation type="journal article" date="2018" name="Science">
        <title>The opium poppy genome and morphinan production.</title>
        <authorList>
            <person name="Guo L."/>
            <person name="Winzer T."/>
            <person name="Yang X."/>
            <person name="Li Y."/>
            <person name="Ning Z."/>
            <person name="He Z."/>
            <person name="Teodor R."/>
            <person name="Lu Y."/>
            <person name="Bowser T.A."/>
            <person name="Graham I.A."/>
            <person name="Ye K."/>
        </authorList>
    </citation>
    <scope>NUCLEOTIDE SEQUENCE [LARGE SCALE GENOMIC DNA]</scope>
    <source>
        <strain evidence="2">cv. HN1</strain>
        <tissue evidence="1">Leaves</tissue>
    </source>
</reference>
<keyword evidence="2" id="KW-1185">Reference proteome</keyword>
<accession>A0A4Y7KIH1</accession>
<protein>
    <recommendedName>
        <fullName evidence="3">F-box domain-containing protein</fullName>
    </recommendedName>
</protein>
<dbReference type="GO" id="GO:0005634">
    <property type="term" value="C:nucleus"/>
    <property type="evidence" value="ECO:0007669"/>
    <property type="project" value="TreeGrafter"/>
</dbReference>
<dbReference type="Gramene" id="RZC73143">
    <property type="protein sequence ID" value="RZC73143"/>
    <property type="gene ID" value="C5167_048626"/>
</dbReference>
<dbReference type="PANTHER" id="PTHR47149">
    <property type="entry name" value="F-BOX PROTEIN RMF"/>
    <property type="match status" value="1"/>
</dbReference>
<evidence type="ECO:0000313" key="2">
    <source>
        <dbReference type="Proteomes" id="UP000316621"/>
    </source>
</evidence>
<dbReference type="Proteomes" id="UP000316621">
    <property type="component" value="Chromosome 8"/>
</dbReference>
<evidence type="ECO:0000313" key="1">
    <source>
        <dbReference type="EMBL" id="RZC73143.1"/>
    </source>
</evidence>
<dbReference type="EMBL" id="CM010722">
    <property type="protein sequence ID" value="RZC73143.1"/>
    <property type="molecule type" value="Genomic_DNA"/>
</dbReference>
<dbReference type="AlphaFoldDB" id="A0A4Y7KIH1"/>
<gene>
    <name evidence="1" type="ORF">C5167_048626</name>
</gene>
<name>A0A4Y7KIH1_PAPSO</name>
<dbReference type="SUPFAM" id="SSF81383">
    <property type="entry name" value="F-box domain"/>
    <property type="match status" value="1"/>
</dbReference>
<dbReference type="InterPro" id="IPR036047">
    <property type="entry name" value="F-box-like_dom_sf"/>
</dbReference>
<sequence>MKIFCYLRTRSCCSLLKMKIEEIDEDVEDLYQNCLSGHSVKTQINHFWLMMINEMNNLRFNGKEQLLVVGYEGLDRLIRSQLRFPPNSLRFFASRIALDGDVFGPISGISFFSYLGFASGRRLGSFRMGLNRIHSYRRIYGPAIVVENLNYGNLNFKMGKRKSPDDESICSRIGNTIFSEIRKRLRSYTRSIGSCTSSPPLPPPSQSRFSGFFYRRQPPYFNRFEEDIWTEIAKYLDGKSIVRLGSSCRWFRDVILEENSVWKYACLRDLQIPPFRQQVSFKWIHLYVSAFDGSHSYLFRQQDKHIDWMRIGAFFFDSSIGLLTEKIPLLQRLPRGVSVEKMLQTTGTCILDNIKTGIWIADLQVVHCPVCNLPTCEGTMQTLDARHIELFLTEGYKNGSWDYKEIGSHQIRTPSDGAIGVILDIKHLKDRATTEVLDLKKWKAKPSDWHPRARISCHGVAVNTNLQENDGLHVTYHAMRAGDADDSEVVSIRISQQLL</sequence>
<organism evidence="1 2">
    <name type="scientific">Papaver somniferum</name>
    <name type="common">Opium poppy</name>
    <dbReference type="NCBI Taxonomy" id="3469"/>
    <lineage>
        <taxon>Eukaryota</taxon>
        <taxon>Viridiplantae</taxon>
        <taxon>Streptophyta</taxon>
        <taxon>Embryophyta</taxon>
        <taxon>Tracheophyta</taxon>
        <taxon>Spermatophyta</taxon>
        <taxon>Magnoliopsida</taxon>
        <taxon>Ranunculales</taxon>
        <taxon>Papaveraceae</taxon>
        <taxon>Papaveroideae</taxon>
        <taxon>Papaver</taxon>
    </lineage>
</organism>
<dbReference type="GO" id="GO:0061458">
    <property type="term" value="P:reproductive system development"/>
    <property type="evidence" value="ECO:0007669"/>
    <property type="project" value="TreeGrafter"/>
</dbReference>
<dbReference type="PANTHER" id="PTHR47149:SF1">
    <property type="entry name" value="F-BOX PROTEIN RMF"/>
    <property type="match status" value="1"/>
</dbReference>
<proteinExistence type="predicted"/>
<dbReference type="Gene3D" id="1.20.1280.50">
    <property type="match status" value="1"/>
</dbReference>
<dbReference type="CDD" id="cd09917">
    <property type="entry name" value="F-box_SF"/>
    <property type="match status" value="1"/>
</dbReference>
<evidence type="ECO:0008006" key="3">
    <source>
        <dbReference type="Google" id="ProtNLM"/>
    </source>
</evidence>